<evidence type="ECO:0000259" key="4">
    <source>
        <dbReference type="PROSITE" id="PS50893"/>
    </source>
</evidence>
<dbReference type="PROSITE" id="PS50893">
    <property type="entry name" value="ABC_TRANSPORTER_2"/>
    <property type="match status" value="1"/>
</dbReference>
<dbReference type="InterPro" id="IPR027417">
    <property type="entry name" value="P-loop_NTPase"/>
</dbReference>
<sequence length="315" mass="35164">MSELALSFNKLSVGYRQGNTSKVLFDSIDLTLKAGELVCFMGPNGIGKSTLLKTMAGLTAPLSSSSTNINSKKIAIVLTDRVHAMHMRVRELIGYGRYPYLNWHAQLTTVDEVVIEDALKLLHLKSIADKDINTLSDGQLQMVMIARAIVQDTPIILLDEPTAHLDLNNRVEVMNTLRKLARQSNKAILVSTHELDLALQTADLLWLADDQKLLTGIPEDLVLDGSLDRIFQFKGFDLKTGKVFHESYRGVKINLVGEGHEYLWTKNALERCGYEVGENGELKIEISNFKFQISNGKRCESIQELLEAIDKHAKS</sequence>
<keyword evidence="6" id="KW-1185">Reference proteome</keyword>
<dbReference type="EMBL" id="BHXQ01000008">
    <property type="protein sequence ID" value="GCC53575.1"/>
    <property type="molecule type" value="Genomic_DNA"/>
</dbReference>
<dbReference type="GO" id="GO:0016887">
    <property type="term" value="F:ATP hydrolysis activity"/>
    <property type="evidence" value="ECO:0007669"/>
    <property type="project" value="InterPro"/>
</dbReference>
<comment type="caution">
    <text evidence="5">The sequence shown here is derived from an EMBL/GenBank/DDBJ whole genome shotgun (WGS) entry which is preliminary data.</text>
</comment>
<dbReference type="GO" id="GO:0005524">
    <property type="term" value="F:ATP binding"/>
    <property type="evidence" value="ECO:0007669"/>
    <property type="project" value="UniProtKB-KW"/>
</dbReference>
<dbReference type="PANTHER" id="PTHR42734">
    <property type="entry name" value="METAL TRANSPORT SYSTEM ATP-BINDING PROTEIN TM_0124-RELATED"/>
    <property type="match status" value="1"/>
</dbReference>
<feature type="domain" description="ABC transporter" evidence="4">
    <location>
        <begin position="6"/>
        <end position="235"/>
    </location>
</feature>
<dbReference type="AlphaFoldDB" id="A0A401UF89"/>
<evidence type="ECO:0000256" key="3">
    <source>
        <dbReference type="ARBA" id="ARBA00022840"/>
    </source>
</evidence>
<dbReference type="CDD" id="cd03214">
    <property type="entry name" value="ABC_Iron-Siderophores_B12_Hemin"/>
    <property type="match status" value="1"/>
</dbReference>
<dbReference type="Gene3D" id="3.40.50.300">
    <property type="entry name" value="P-loop containing nucleotide triphosphate hydrolases"/>
    <property type="match status" value="1"/>
</dbReference>
<evidence type="ECO:0000313" key="5">
    <source>
        <dbReference type="EMBL" id="GCC53575.1"/>
    </source>
</evidence>
<dbReference type="OrthoDB" id="9787851at2"/>
<name>A0A401UF89_9BACT</name>
<dbReference type="InterPro" id="IPR003439">
    <property type="entry name" value="ABC_transporter-like_ATP-bd"/>
</dbReference>
<dbReference type="Proteomes" id="UP000288227">
    <property type="component" value="Unassembled WGS sequence"/>
</dbReference>
<accession>A0A401UF89</accession>
<keyword evidence="3 5" id="KW-0067">ATP-binding</keyword>
<keyword evidence="2" id="KW-0547">Nucleotide-binding</keyword>
<dbReference type="InterPro" id="IPR050153">
    <property type="entry name" value="Metal_Ion_Import_ABC"/>
</dbReference>
<dbReference type="SUPFAM" id="SSF52540">
    <property type="entry name" value="P-loop containing nucleoside triphosphate hydrolases"/>
    <property type="match status" value="1"/>
</dbReference>
<protein>
    <submittedName>
        <fullName evidence="5">ABC transporter ATP-binding protein</fullName>
    </submittedName>
</protein>
<dbReference type="Pfam" id="PF00005">
    <property type="entry name" value="ABC_tran"/>
    <property type="match status" value="1"/>
</dbReference>
<evidence type="ECO:0000313" key="6">
    <source>
        <dbReference type="Proteomes" id="UP000288227"/>
    </source>
</evidence>
<keyword evidence="1" id="KW-0813">Transport</keyword>
<dbReference type="RefSeq" id="WP_127124224.1">
    <property type="nucleotide sequence ID" value="NZ_BHXQ01000008.1"/>
</dbReference>
<evidence type="ECO:0000256" key="1">
    <source>
        <dbReference type="ARBA" id="ARBA00022448"/>
    </source>
</evidence>
<evidence type="ECO:0000256" key="2">
    <source>
        <dbReference type="ARBA" id="ARBA00022741"/>
    </source>
</evidence>
<dbReference type="InterPro" id="IPR003593">
    <property type="entry name" value="AAA+_ATPase"/>
</dbReference>
<organism evidence="5 6">
    <name type="scientific">Chryseotalea sanaruensis</name>
    <dbReference type="NCBI Taxonomy" id="2482724"/>
    <lineage>
        <taxon>Bacteria</taxon>
        <taxon>Pseudomonadati</taxon>
        <taxon>Bacteroidota</taxon>
        <taxon>Cytophagia</taxon>
        <taxon>Cytophagales</taxon>
        <taxon>Chryseotaleaceae</taxon>
        <taxon>Chryseotalea</taxon>
    </lineage>
</organism>
<reference evidence="5 6" key="1">
    <citation type="submission" date="2018-11" db="EMBL/GenBank/DDBJ databases">
        <title>Chryseotalea sanarue gen. nov., sp., nov., a member of the family Cytophagaceae, isolated from a brackish lake in Hamamatsu Japan.</title>
        <authorList>
            <person name="Maejima Y."/>
            <person name="Iino T."/>
            <person name="Muraguchi Y."/>
            <person name="Fukuda K."/>
            <person name="Ohkuma M."/>
            <person name="Moriuchi R."/>
            <person name="Dohra H."/>
            <person name="Kimbara K."/>
            <person name="Shintani M."/>
        </authorList>
    </citation>
    <scope>NUCLEOTIDE SEQUENCE [LARGE SCALE GENOMIC DNA]</scope>
    <source>
        <strain evidence="5 6">Ys</strain>
    </source>
</reference>
<dbReference type="SMART" id="SM00382">
    <property type="entry name" value="AAA"/>
    <property type="match status" value="1"/>
</dbReference>
<dbReference type="PANTHER" id="PTHR42734:SF21">
    <property type="entry name" value="IRON ABC TRANSPORTER, ATP-BINDING PROTEIN"/>
    <property type="match status" value="1"/>
</dbReference>
<proteinExistence type="predicted"/>
<gene>
    <name evidence="5" type="ORF">SanaruYs_38200</name>
</gene>